<feature type="region of interest" description="Disordered" evidence="1">
    <location>
        <begin position="359"/>
        <end position="443"/>
    </location>
</feature>
<dbReference type="InterPro" id="IPR012337">
    <property type="entry name" value="RNaseH-like_sf"/>
</dbReference>
<dbReference type="GO" id="GO:0003676">
    <property type="term" value="F:nucleic acid binding"/>
    <property type="evidence" value="ECO:0007669"/>
    <property type="project" value="InterPro"/>
</dbReference>
<dbReference type="Pfam" id="PF00665">
    <property type="entry name" value="rve"/>
    <property type="match status" value="1"/>
</dbReference>
<dbReference type="OrthoDB" id="5953333at2759"/>
<dbReference type="InterPro" id="IPR041588">
    <property type="entry name" value="Integrase_H2C2"/>
</dbReference>
<sequence length="443" mass="50911">MTLDEIIKATNSDSTLKGLRAAIRLKRLDSPVVQSFKSIKDELTVTSHGVILRGTRIVIPKSLQQRAIDIAHEAHLGVEKTKSLVREKIWFPKMDTMVKNTIERCVPCQAVGRANAPEPIAATNMPKHPWRVLHVDFYGPLPSNDYLLVVIDRYSRFPDVEIVRCTKASVVIPKLDKIFAVHRIPEVLKSDNGPPFNGDEYKQYLKSLGIKPEFSTPLWPQGNAQVERFMQPLEKHSKQPKSKVAHGSKSSIDSCYSIGRHHKVLPVFLRLNYSLIGRKNIVNRHKEARENENKRQKYNERYANERRNAKESGIKEGDYVLVKQPKANKLTPNFNQTPYVVIYRNKTVVRARNKDGHEIERNVSHFKKIPKPSKDNEDTSEETDDFSTESNNQRIPEETVQFNMNDRNNNNRGNGMNMHPRRSTRVRKQPERYGQTLPSNIVT</sequence>
<dbReference type="AlphaFoldDB" id="A0A7D9JIN5"/>
<dbReference type="Gene3D" id="1.10.340.70">
    <property type="match status" value="1"/>
</dbReference>
<dbReference type="Gene3D" id="3.30.420.10">
    <property type="entry name" value="Ribonuclease H-like superfamily/Ribonuclease H"/>
    <property type="match status" value="1"/>
</dbReference>
<organism evidence="2 3">
    <name type="scientific">Paramuricea clavata</name>
    <name type="common">Red gorgonian</name>
    <name type="synonym">Violescent sea-whip</name>
    <dbReference type="NCBI Taxonomy" id="317549"/>
    <lineage>
        <taxon>Eukaryota</taxon>
        <taxon>Metazoa</taxon>
        <taxon>Cnidaria</taxon>
        <taxon>Anthozoa</taxon>
        <taxon>Octocorallia</taxon>
        <taxon>Malacalcyonacea</taxon>
        <taxon>Plexauridae</taxon>
        <taxon>Paramuricea</taxon>
    </lineage>
</organism>
<dbReference type="SUPFAM" id="SSF53098">
    <property type="entry name" value="Ribonuclease H-like"/>
    <property type="match status" value="1"/>
</dbReference>
<dbReference type="FunFam" id="1.10.340.70:FF:000003">
    <property type="entry name" value="Protein CBG25708"/>
    <property type="match status" value="1"/>
</dbReference>
<feature type="compositionally biased region" description="Low complexity" evidence="1">
    <location>
        <begin position="403"/>
        <end position="418"/>
    </location>
</feature>
<dbReference type="PANTHER" id="PTHR37984">
    <property type="entry name" value="PROTEIN CBG26694"/>
    <property type="match status" value="1"/>
</dbReference>
<dbReference type="InterPro" id="IPR050951">
    <property type="entry name" value="Retrovirus_Pol_polyprotein"/>
</dbReference>
<dbReference type="InterPro" id="IPR001584">
    <property type="entry name" value="Integrase_cat-core"/>
</dbReference>
<dbReference type="EMBL" id="CACRXK020016953">
    <property type="protein sequence ID" value="CAB4030550.1"/>
    <property type="molecule type" value="Genomic_DNA"/>
</dbReference>
<name>A0A7D9JIN5_PARCT</name>
<dbReference type="PANTHER" id="PTHR37984:SF11">
    <property type="entry name" value="INTEGRASE CATALYTIC DOMAIN-CONTAINING PROTEIN"/>
    <property type="match status" value="1"/>
</dbReference>
<keyword evidence="3" id="KW-1185">Reference proteome</keyword>
<accession>A0A7D9JIN5</accession>
<evidence type="ECO:0000256" key="1">
    <source>
        <dbReference type="SAM" id="MobiDB-lite"/>
    </source>
</evidence>
<dbReference type="Pfam" id="PF17921">
    <property type="entry name" value="Integrase_H2C2"/>
    <property type="match status" value="1"/>
</dbReference>
<dbReference type="Proteomes" id="UP001152795">
    <property type="component" value="Unassembled WGS sequence"/>
</dbReference>
<reference evidence="2" key="1">
    <citation type="submission" date="2020-04" db="EMBL/GenBank/DDBJ databases">
        <authorList>
            <person name="Alioto T."/>
            <person name="Alioto T."/>
            <person name="Gomez Garrido J."/>
        </authorList>
    </citation>
    <scope>NUCLEOTIDE SEQUENCE</scope>
    <source>
        <strain evidence="2">A484AB</strain>
    </source>
</reference>
<proteinExistence type="predicted"/>
<evidence type="ECO:0000313" key="2">
    <source>
        <dbReference type="EMBL" id="CAB4030550.1"/>
    </source>
</evidence>
<comment type="caution">
    <text evidence="2">The sequence shown here is derived from an EMBL/GenBank/DDBJ whole genome shotgun (WGS) entry which is preliminary data.</text>
</comment>
<evidence type="ECO:0000313" key="3">
    <source>
        <dbReference type="Proteomes" id="UP001152795"/>
    </source>
</evidence>
<gene>
    <name evidence="2" type="ORF">PACLA_8A028435</name>
</gene>
<protein>
    <submittedName>
        <fullName evidence="2">PREDICTED: uncharacterized protein K02A2.6-like</fullName>
    </submittedName>
</protein>
<feature type="compositionally biased region" description="Acidic residues" evidence="1">
    <location>
        <begin position="378"/>
        <end position="387"/>
    </location>
</feature>
<dbReference type="PROSITE" id="PS50994">
    <property type="entry name" value="INTEGRASE"/>
    <property type="match status" value="1"/>
</dbReference>
<dbReference type="InterPro" id="IPR036397">
    <property type="entry name" value="RNaseH_sf"/>
</dbReference>
<dbReference type="GO" id="GO:0015074">
    <property type="term" value="P:DNA integration"/>
    <property type="evidence" value="ECO:0007669"/>
    <property type="project" value="InterPro"/>
</dbReference>